<dbReference type="Pfam" id="PF02498">
    <property type="entry name" value="Bro-N"/>
    <property type="match status" value="1"/>
</dbReference>
<name>A0A5P2B5Z0_STRVZ</name>
<dbReference type="PROSITE" id="PS51750">
    <property type="entry name" value="BRO_N"/>
    <property type="match status" value="1"/>
</dbReference>
<evidence type="ECO:0000313" key="2">
    <source>
        <dbReference type="EMBL" id="QES25905.1"/>
    </source>
</evidence>
<feature type="domain" description="Bro-N" evidence="1">
    <location>
        <begin position="1"/>
        <end position="109"/>
    </location>
</feature>
<organism evidence="2 3">
    <name type="scientific">Streptomyces venezuelae</name>
    <dbReference type="NCBI Taxonomy" id="54571"/>
    <lineage>
        <taxon>Bacteria</taxon>
        <taxon>Bacillati</taxon>
        <taxon>Actinomycetota</taxon>
        <taxon>Actinomycetes</taxon>
        <taxon>Kitasatosporales</taxon>
        <taxon>Streptomycetaceae</taxon>
        <taxon>Streptomyces</taxon>
    </lineage>
</organism>
<gene>
    <name evidence="2" type="ORF">DEJ47_05035</name>
</gene>
<dbReference type="Proteomes" id="UP000323046">
    <property type="component" value="Chromosome"/>
</dbReference>
<protein>
    <submittedName>
        <fullName evidence="2">Phage antirepressor protein</fullName>
    </submittedName>
</protein>
<reference evidence="2 3" key="1">
    <citation type="submission" date="2018-05" db="EMBL/GenBank/DDBJ databases">
        <title>Streptomyces venezuelae.</title>
        <authorList>
            <person name="Kim W."/>
            <person name="Lee N."/>
            <person name="Cho B.-K."/>
        </authorList>
    </citation>
    <scope>NUCLEOTIDE SEQUENCE [LARGE SCALE GENOMIC DNA]</scope>
    <source>
        <strain evidence="2 3">ATCC 14583</strain>
    </source>
</reference>
<proteinExistence type="predicted"/>
<dbReference type="PANTHER" id="PTHR36180:SF2">
    <property type="entry name" value="BRO FAMILY PROTEIN"/>
    <property type="match status" value="1"/>
</dbReference>
<evidence type="ECO:0000259" key="1">
    <source>
        <dbReference type="PROSITE" id="PS51750"/>
    </source>
</evidence>
<dbReference type="InterPro" id="IPR005039">
    <property type="entry name" value="Ant_C"/>
</dbReference>
<evidence type="ECO:0000313" key="3">
    <source>
        <dbReference type="Proteomes" id="UP000323046"/>
    </source>
</evidence>
<dbReference type="SMART" id="SM01040">
    <property type="entry name" value="Bro-N"/>
    <property type="match status" value="1"/>
</dbReference>
<dbReference type="EMBL" id="CP029193">
    <property type="protein sequence ID" value="QES25905.1"/>
    <property type="molecule type" value="Genomic_DNA"/>
</dbReference>
<dbReference type="GO" id="GO:0003677">
    <property type="term" value="F:DNA binding"/>
    <property type="evidence" value="ECO:0007669"/>
    <property type="project" value="InterPro"/>
</dbReference>
<dbReference type="RefSeq" id="WP_150165339.1">
    <property type="nucleotide sequence ID" value="NZ_CP029193.1"/>
</dbReference>
<dbReference type="OrthoDB" id="9812611at2"/>
<dbReference type="InterPro" id="IPR003497">
    <property type="entry name" value="BRO_N_domain"/>
</dbReference>
<dbReference type="PANTHER" id="PTHR36180">
    <property type="entry name" value="DNA-BINDING PROTEIN-RELATED-RELATED"/>
    <property type="match status" value="1"/>
</dbReference>
<keyword evidence="3" id="KW-1185">Reference proteome</keyword>
<dbReference type="AlphaFoldDB" id="A0A5P2B5Z0"/>
<accession>A0A5P2B5Z0</accession>
<dbReference type="Pfam" id="PF03374">
    <property type="entry name" value="ANT"/>
    <property type="match status" value="1"/>
</dbReference>
<sequence>MTTPLVFTFPETAQHVRSVMIDGEPWWVAADVCTVLEIGNARQAVSYLDDDEVQQVPVTTNDGSSRSLPTNVISEPGLYSVILRSRKPQAKAFKRWITHEVIPSIRQTGSYSAAPREMTKLEALQAAIESEEGRLAAEARIKELEPAANSWQTLASGEGDFSVADAAKILSRDPSIETGRNRLFGILHELDWAYVQNADHRYRAKQYAVERRWLSELPQSYTHPRTGELTLGAPQLRVTVKGLHELHKRLGGTAAVQLPPAPVQGGAS</sequence>